<feature type="signal peptide" evidence="1">
    <location>
        <begin position="1"/>
        <end position="17"/>
    </location>
</feature>
<reference evidence="2" key="1">
    <citation type="submission" date="2014-07" db="EMBL/GenBank/DDBJ databases">
        <title>Identification of a novel salt tolerance gene in wild soybean by whole-genome sequencing.</title>
        <authorList>
            <person name="Lam H.-M."/>
            <person name="Qi X."/>
            <person name="Li M.-W."/>
            <person name="Liu X."/>
            <person name="Xie M."/>
            <person name="Ni M."/>
            <person name="Xu X."/>
        </authorList>
    </citation>
    <scope>NUCLEOTIDE SEQUENCE [LARGE SCALE GENOMIC DNA]</scope>
    <source>
        <tissue evidence="2">Root</tissue>
    </source>
</reference>
<protein>
    <recommendedName>
        <fullName evidence="3">Wall-associated receptor kinase galacturonan-binding domain-containing protein</fullName>
    </recommendedName>
</protein>
<feature type="chain" id="PRO_5002075967" description="Wall-associated receptor kinase galacturonan-binding domain-containing protein" evidence="1">
    <location>
        <begin position="18"/>
        <end position="75"/>
    </location>
</feature>
<name>A0A0B2Q623_GLYSO</name>
<dbReference type="Proteomes" id="UP000053555">
    <property type="component" value="Unassembled WGS sequence"/>
</dbReference>
<accession>A0A0B2Q623</accession>
<evidence type="ECO:0000256" key="1">
    <source>
        <dbReference type="SAM" id="SignalP"/>
    </source>
</evidence>
<keyword evidence="1" id="KW-0732">Signal</keyword>
<evidence type="ECO:0008006" key="3">
    <source>
        <dbReference type="Google" id="ProtNLM"/>
    </source>
</evidence>
<gene>
    <name evidence="2" type="ORF">glysoja_046177</name>
</gene>
<dbReference type="AlphaFoldDB" id="A0A0B2Q623"/>
<dbReference type="EMBL" id="KN660878">
    <property type="protein sequence ID" value="KHN15518.1"/>
    <property type="molecule type" value="Genomic_DNA"/>
</dbReference>
<evidence type="ECO:0000313" key="2">
    <source>
        <dbReference type="EMBL" id="KHN15518.1"/>
    </source>
</evidence>
<sequence length="75" mass="7836">MGLMAMLMRMQLALIQGQSKIRMGTVAVNQTLLGCPSTCGSVPIPNPFGIGKSSETGDNCFLEGALELTCDDGTN</sequence>
<proteinExistence type="predicted"/>
<organism evidence="2">
    <name type="scientific">Glycine soja</name>
    <name type="common">Wild soybean</name>
    <dbReference type="NCBI Taxonomy" id="3848"/>
    <lineage>
        <taxon>Eukaryota</taxon>
        <taxon>Viridiplantae</taxon>
        <taxon>Streptophyta</taxon>
        <taxon>Embryophyta</taxon>
        <taxon>Tracheophyta</taxon>
        <taxon>Spermatophyta</taxon>
        <taxon>Magnoliopsida</taxon>
        <taxon>eudicotyledons</taxon>
        <taxon>Gunneridae</taxon>
        <taxon>Pentapetalae</taxon>
        <taxon>rosids</taxon>
        <taxon>fabids</taxon>
        <taxon>Fabales</taxon>
        <taxon>Fabaceae</taxon>
        <taxon>Papilionoideae</taxon>
        <taxon>50 kb inversion clade</taxon>
        <taxon>NPAAA clade</taxon>
        <taxon>indigoferoid/millettioid clade</taxon>
        <taxon>Phaseoleae</taxon>
        <taxon>Glycine</taxon>
        <taxon>Glycine subgen. Soja</taxon>
    </lineage>
</organism>